<dbReference type="PANTHER" id="PTHR34861:SF10">
    <property type="entry name" value="CYCLASE"/>
    <property type="match status" value="1"/>
</dbReference>
<organism evidence="1 3">
    <name type="scientific">Mycolicibacterium diernhoferi</name>
    <dbReference type="NCBI Taxonomy" id="1801"/>
    <lineage>
        <taxon>Bacteria</taxon>
        <taxon>Bacillati</taxon>
        <taxon>Actinomycetota</taxon>
        <taxon>Actinomycetes</taxon>
        <taxon>Mycobacteriales</taxon>
        <taxon>Mycobacteriaceae</taxon>
        <taxon>Mycolicibacterium</taxon>
    </lineage>
</organism>
<name>A0A1Q4H8W8_9MYCO</name>
<dbReference type="OrthoDB" id="7067800at2"/>
<reference evidence="1 3" key="1">
    <citation type="submission" date="2016-09" db="EMBL/GenBank/DDBJ databases">
        <title>genome sequences of unsequenced Mycobacteria.</title>
        <authorList>
            <person name="Greninger A.L."/>
            <person name="Jerome K.R."/>
            <person name="Mcnair B."/>
            <person name="Wallis C."/>
            <person name="Fang F."/>
        </authorList>
    </citation>
    <scope>NUCLEOTIDE SEQUENCE [LARGE SCALE GENOMIC DNA]</scope>
    <source>
        <strain evidence="1 3">BM1</strain>
    </source>
</reference>
<dbReference type="PANTHER" id="PTHR34861">
    <property type="match status" value="1"/>
</dbReference>
<dbReference type="EMBL" id="MIJD01000105">
    <property type="protein sequence ID" value="OPE54143.1"/>
    <property type="molecule type" value="Genomic_DNA"/>
</dbReference>
<proteinExistence type="predicted"/>
<dbReference type="GO" id="GO:0004061">
    <property type="term" value="F:arylformamidase activity"/>
    <property type="evidence" value="ECO:0007669"/>
    <property type="project" value="InterPro"/>
</dbReference>
<dbReference type="SUPFAM" id="SSF102198">
    <property type="entry name" value="Putative cyclase"/>
    <property type="match status" value="1"/>
</dbReference>
<dbReference type="AlphaFoldDB" id="A0A1Q4H8W8"/>
<dbReference type="InterPro" id="IPR037175">
    <property type="entry name" value="KFase_sf"/>
</dbReference>
<dbReference type="STRING" id="1801.BRW64_19850"/>
<keyword evidence="4" id="KW-1185">Reference proteome</keyword>
<gene>
    <name evidence="1" type="ORF">BV510_11910</name>
    <name evidence="2" type="ORF">CRI78_05040</name>
</gene>
<protein>
    <submittedName>
        <fullName evidence="1">Cyclase</fullName>
    </submittedName>
</protein>
<dbReference type="EMBL" id="PDCR01000005">
    <property type="protein sequence ID" value="PEG55628.1"/>
    <property type="molecule type" value="Genomic_DNA"/>
</dbReference>
<dbReference type="GO" id="GO:0019441">
    <property type="term" value="P:L-tryptophan catabolic process to kynurenine"/>
    <property type="evidence" value="ECO:0007669"/>
    <property type="project" value="InterPro"/>
</dbReference>
<accession>A0A1Q4H8W8</accession>
<evidence type="ECO:0000313" key="2">
    <source>
        <dbReference type="EMBL" id="PEG55628.1"/>
    </source>
</evidence>
<dbReference type="RefSeq" id="WP_073858161.1">
    <property type="nucleotide sequence ID" value="NZ_BAAATC010000019.1"/>
</dbReference>
<dbReference type="Proteomes" id="UP000220340">
    <property type="component" value="Unassembled WGS sequence"/>
</dbReference>
<dbReference type="Gene3D" id="3.50.30.50">
    <property type="entry name" value="Putative cyclase"/>
    <property type="match status" value="1"/>
</dbReference>
<evidence type="ECO:0000313" key="3">
    <source>
        <dbReference type="Proteomes" id="UP000191039"/>
    </source>
</evidence>
<reference evidence="2 4" key="2">
    <citation type="submission" date="2017-10" db="EMBL/GenBank/DDBJ databases">
        <title>The new phylogeny of genus Mycobacterium.</title>
        <authorList>
            <person name="Tortoli E."/>
            <person name="Trovato A."/>
            <person name="Cirillo D.M."/>
        </authorList>
    </citation>
    <scope>NUCLEOTIDE SEQUENCE [LARGE SCALE GENOMIC DNA]</scope>
    <source>
        <strain evidence="2 4">IP141170001</strain>
    </source>
</reference>
<comment type="caution">
    <text evidence="1">The sequence shown here is derived from an EMBL/GenBank/DDBJ whole genome shotgun (WGS) entry which is preliminary data.</text>
</comment>
<evidence type="ECO:0000313" key="1">
    <source>
        <dbReference type="EMBL" id="OPE54143.1"/>
    </source>
</evidence>
<dbReference type="InterPro" id="IPR007325">
    <property type="entry name" value="KFase/CYL"/>
</dbReference>
<dbReference type="Proteomes" id="UP000191039">
    <property type="component" value="Unassembled WGS sequence"/>
</dbReference>
<dbReference type="Pfam" id="PF04199">
    <property type="entry name" value="Cyclase"/>
    <property type="match status" value="1"/>
</dbReference>
<sequence length="306" mass="32957">MSVNFRDIGRELSNWGRWGPDDQLGTLNFVTGEHIRAAATEVRSGRVFQLSIPVGSSGPQSGIGGRLNPVHLMSMAPHDWSDPHGVQISDDWIIMPLQSGTQWDGLAHVAYDDRMYNGYSTDEVGARFGARKLAVDAMTDRLVGRGVLLDIARLKNVPWLEGGTAITPDDLDAAERAQGVTVAEGDFLLIRTGWRAKLLADGPAGWMKTEPGLDLACARWLHDRSVAALGSDNWAIEVLPSAQSGTVVPLHCVLIRDMGMPLAEILDLEALSAACAEDGRWSFLLAAPPLHISNAVGSPTTPIAIR</sequence>
<evidence type="ECO:0000313" key="4">
    <source>
        <dbReference type="Proteomes" id="UP000220340"/>
    </source>
</evidence>